<evidence type="ECO:0000313" key="3">
    <source>
        <dbReference type="Proteomes" id="UP000563151"/>
    </source>
</evidence>
<name>A0A923IZX9_CLOTT</name>
<dbReference type="Pfam" id="PF20548">
    <property type="entry name" value="DUF6762"/>
    <property type="match status" value="1"/>
</dbReference>
<reference evidence="2 3" key="1">
    <citation type="submission" date="2020-04" db="EMBL/GenBank/DDBJ databases">
        <title>Genomic insights into acetone-butanol-ethanol (ABE) fermentation by sequencing solventogenic clostridia strains.</title>
        <authorList>
            <person name="Brown S."/>
        </authorList>
    </citation>
    <scope>NUCLEOTIDE SEQUENCE [LARGE SCALE GENOMIC DNA]</scope>
    <source>
        <strain evidence="2 3">DJ011</strain>
    </source>
</reference>
<dbReference type="EMBL" id="JAAZWO010000004">
    <property type="protein sequence ID" value="MBC2397134.1"/>
    <property type="molecule type" value="Genomic_DNA"/>
</dbReference>
<accession>A0A923IZX9</accession>
<feature type="coiled-coil region" evidence="1">
    <location>
        <begin position="99"/>
        <end position="130"/>
    </location>
</feature>
<proteinExistence type="predicted"/>
<dbReference type="AlphaFoldDB" id="A0A923IZX9"/>
<comment type="caution">
    <text evidence="2">The sequence shown here is derived from an EMBL/GenBank/DDBJ whole genome shotgun (WGS) entry which is preliminary data.</text>
</comment>
<evidence type="ECO:0000313" key="2">
    <source>
        <dbReference type="EMBL" id="MBC2397134.1"/>
    </source>
</evidence>
<keyword evidence="1" id="KW-0175">Coiled coil</keyword>
<keyword evidence="3" id="KW-1185">Reference proteome</keyword>
<protein>
    <submittedName>
        <fullName evidence="2">Uncharacterized protein</fullName>
    </submittedName>
</protein>
<gene>
    <name evidence="2" type="ORF">HGG79_04970</name>
</gene>
<dbReference type="InterPro" id="IPR046650">
    <property type="entry name" value="DUF6762"/>
</dbReference>
<dbReference type="Proteomes" id="UP000563151">
    <property type="component" value="Unassembled WGS sequence"/>
</dbReference>
<evidence type="ECO:0000256" key="1">
    <source>
        <dbReference type="SAM" id="Coils"/>
    </source>
</evidence>
<dbReference type="RefSeq" id="WP_035147922.1">
    <property type="nucleotide sequence ID" value="NZ_JAAZWO010000004.1"/>
</dbReference>
<organism evidence="2 3">
    <name type="scientific">Clostridium tetanomorphum</name>
    <dbReference type="NCBI Taxonomy" id="1553"/>
    <lineage>
        <taxon>Bacteria</taxon>
        <taxon>Bacillati</taxon>
        <taxon>Bacillota</taxon>
        <taxon>Clostridia</taxon>
        <taxon>Eubacteriales</taxon>
        <taxon>Clostridiaceae</taxon>
        <taxon>Clostridium</taxon>
    </lineage>
</organism>
<sequence>MNFSSLVLMEIDKETKQFIKELGSYEVTDGAEYITKMYYDGEMVNLSFDVKKDVEDWEYTAIYDLFNEEIFLDKGYIIETIDDEYNPTWNLKFQYIEDIKSMEEKLQELCSLIKEEIDEVFKKIQNKEEDYK</sequence>